<accession>A0A067EXC6</accession>
<feature type="non-terminal residue" evidence="2">
    <location>
        <position position="1"/>
    </location>
</feature>
<feature type="chain" id="PRO_5001636751" evidence="1">
    <location>
        <begin position="18"/>
        <end position="39"/>
    </location>
</feature>
<proteinExistence type="predicted"/>
<keyword evidence="3" id="KW-1185">Reference proteome</keyword>
<dbReference type="AlphaFoldDB" id="A0A067EXC6"/>
<protein>
    <submittedName>
        <fullName evidence="2">Uncharacterized protein</fullName>
    </submittedName>
</protein>
<reference evidence="2 3" key="1">
    <citation type="submission" date="2014-04" db="EMBL/GenBank/DDBJ databases">
        <authorList>
            <consortium name="International Citrus Genome Consortium"/>
            <person name="Gmitter F."/>
            <person name="Chen C."/>
            <person name="Farmerie W."/>
            <person name="Harkins T."/>
            <person name="Desany B."/>
            <person name="Mohiuddin M."/>
            <person name="Kodira C."/>
            <person name="Borodovsky M."/>
            <person name="Lomsadze A."/>
            <person name="Burns P."/>
            <person name="Jenkins J."/>
            <person name="Prochnik S."/>
            <person name="Shu S."/>
            <person name="Chapman J."/>
            <person name="Pitluck S."/>
            <person name="Schmutz J."/>
            <person name="Rokhsar D."/>
        </authorList>
    </citation>
    <scope>NUCLEOTIDE SEQUENCE</scope>
</reference>
<feature type="signal peptide" evidence="1">
    <location>
        <begin position="1"/>
        <end position="17"/>
    </location>
</feature>
<keyword evidence="1" id="KW-0732">Signal</keyword>
<dbReference type="Proteomes" id="UP000027120">
    <property type="component" value="Unassembled WGS sequence"/>
</dbReference>
<evidence type="ECO:0000256" key="1">
    <source>
        <dbReference type="SAM" id="SignalP"/>
    </source>
</evidence>
<name>A0A067EXC6_CITSI</name>
<sequence length="39" mass="4295">STKISCIFLSGFCPILAFLGPGCFERCRLIPKHAVQDLI</sequence>
<evidence type="ECO:0000313" key="3">
    <source>
        <dbReference type="Proteomes" id="UP000027120"/>
    </source>
</evidence>
<evidence type="ECO:0000313" key="2">
    <source>
        <dbReference type="EMBL" id="KDO59718.1"/>
    </source>
</evidence>
<organism evidence="2 3">
    <name type="scientific">Citrus sinensis</name>
    <name type="common">Sweet orange</name>
    <name type="synonym">Citrus aurantium var. sinensis</name>
    <dbReference type="NCBI Taxonomy" id="2711"/>
    <lineage>
        <taxon>Eukaryota</taxon>
        <taxon>Viridiplantae</taxon>
        <taxon>Streptophyta</taxon>
        <taxon>Embryophyta</taxon>
        <taxon>Tracheophyta</taxon>
        <taxon>Spermatophyta</taxon>
        <taxon>Magnoliopsida</taxon>
        <taxon>eudicotyledons</taxon>
        <taxon>Gunneridae</taxon>
        <taxon>Pentapetalae</taxon>
        <taxon>rosids</taxon>
        <taxon>malvids</taxon>
        <taxon>Sapindales</taxon>
        <taxon>Rutaceae</taxon>
        <taxon>Aurantioideae</taxon>
        <taxon>Citrus</taxon>
    </lineage>
</organism>
<dbReference type="EMBL" id="KK784937">
    <property type="protein sequence ID" value="KDO59718.1"/>
    <property type="molecule type" value="Genomic_DNA"/>
</dbReference>
<gene>
    <name evidence="2" type="ORF">CISIN_1g0453401mg</name>
</gene>